<dbReference type="PROSITE" id="PS51186">
    <property type="entry name" value="GNAT"/>
    <property type="match status" value="1"/>
</dbReference>
<evidence type="ECO:0000259" key="1">
    <source>
        <dbReference type="PROSITE" id="PS51186"/>
    </source>
</evidence>
<dbReference type="PANTHER" id="PTHR43792">
    <property type="entry name" value="GNAT FAMILY, PUTATIVE (AFU_ORTHOLOGUE AFUA_3G00765)-RELATED-RELATED"/>
    <property type="match status" value="1"/>
</dbReference>
<feature type="domain" description="N-acetyltransferase" evidence="1">
    <location>
        <begin position="17"/>
        <end position="177"/>
    </location>
</feature>
<dbReference type="EMBL" id="MPTO01000006">
    <property type="protein sequence ID" value="OME22132.1"/>
    <property type="molecule type" value="Genomic_DNA"/>
</dbReference>
<organism evidence="2 3">
    <name type="scientific">Paenibacillus odorifer</name>
    <dbReference type="NCBI Taxonomy" id="189426"/>
    <lineage>
        <taxon>Bacteria</taxon>
        <taxon>Bacillati</taxon>
        <taxon>Bacillota</taxon>
        <taxon>Bacilli</taxon>
        <taxon>Bacillales</taxon>
        <taxon>Paenibacillaceae</taxon>
        <taxon>Paenibacillus</taxon>
    </lineage>
</organism>
<dbReference type="Proteomes" id="UP000187323">
    <property type="component" value="Unassembled WGS sequence"/>
</dbReference>
<gene>
    <name evidence="2" type="ORF">BSK47_08155</name>
</gene>
<dbReference type="SUPFAM" id="SSF55729">
    <property type="entry name" value="Acyl-CoA N-acyltransferases (Nat)"/>
    <property type="match status" value="1"/>
</dbReference>
<reference evidence="2 3" key="1">
    <citation type="submission" date="2016-10" db="EMBL/GenBank/DDBJ databases">
        <title>Paenibacillus species isolates.</title>
        <authorList>
            <person name="Beno S.M."/>
        </authorList>
    </citation>
    <scope>NUCLEOTIDE SEQUENCE [LARGE SCALE GENOMIC DNA]</scope>
    <source>
        <strain evidence="2 3">FSL H7-0918</strain>
    </source>
</reference>
<evidence type="ECO:0000313" key="2">
    <source>
        <dbReference type="EMBL" id="OME22132.1"/>
    </source>
</evidence>
<dbReference type="Pfam" id="PF13302">
    <property type="entry name" value="Acetyltransf_3"/>
    <property type="match status" value="1"/>
</dbReference>
<dbReference type="InterPro" id="IPR051531">
    <property type="entry name" value="N-acetyltransferase"/>
</dbReference>
<comment type="caution">
    <text evidence="2">The sequence shown here is derived from an EMBL/GenBank/DDBJ whole genome shotgun (WGS) entry which is preliminary data.</text>
</comment>
<dbReference type="AlphaFoldDB" id="A0AB36JJZ7"/>
<accession>A0AB36JJZ7</accession>
<dbReference type="InterPro" id="IPR000182">
    <property type="entry name" value="GNAT_dom"/>
</dbReference>
<proteinExistence type="predicted"/>
<dbReference type="InterPro" id="IPR016181">
    <property type="entry name" value="Acyl_CoA_acyltransferase"/>
</dbReference>
<sequence>MSTYGAVLLETQHGLAVDLRLIMPEDVLALRQLLSHPDVQRHILVRSGPGSASAQVEKLVNRMLFAFDPCALHAGIYLKGQQRLIGIVALQNWNRREGTATLGYMLDPAWWGCGLATEAVGLFLNYSVHTLGIRRIEGRCTGDNIRSERVMLKNGMKLERVMPKVGSLDDVMKVFTLLHK</sequence>
<name>A0AB36JJZ7_9BACL</name>
<dbReference type="RefSeq" id="WP_076134198.1">
    <property type="nucleotide sequence ID" value="NZ_MPTO01000006.1"/>
</dbReference>
<evidence type="ECO:0000313" key="3">
    <source>
        <dbReference type="Proteomes" id="UP000187323"/>
    </source>
</evidence>
<dbReference type="GO" id="GO:0016747">
    <property type="term" value="F:acyltransferase activity, transferring groups other than amino-acyl groups"/>
    <property type="evidence" value="ECO:0007669"/>
    <property type="project" value="InterPro"/>
</dbReference>
<protein>
    <recommendedName>
        <fullName evidence="1">N-acetyltransferase domain-containing protein</fullName>
    </recommendedName>
</protein>
<dbReference type="Gene3D" id="3.40.630.30">
    <property type="match status" value="1"/>
</dbReference>